<reference evidence="7" key="1">
    <citation type="submission" date="2016-10" db="EMBL/GenBank/DDBJ databases">
        <authorList>
            <person name="Varghese N."/>
            <person name="Submissions S."/>
        </authorList>
    </citation>
    <scope>NUCLEOTIDE SEQUENCE [LARGE SCALE GENOMIC DNA]</scope>
    <source>
        <strain evidence="7">DSM 44437</strain>
    </source>
</reference>
<gene>
    <name evidence="6" type="ORF">SAMN04488000_103490</name>
</gene>
<dbReference type="SUPFAM" id="SSF56235">
    <property type="entry name" value="N-terminal nucleophile aminohydrolases (Ntn hydrolases)"/>
    <property type="match status" value="1"/>
</dbReference>
<dbReference type="Gene3D" id="2.30.120.10">
    <property type="match status" value="1"/>
</dbReference>
<feature type="chain" id="PRO_5011446223" evidence="5">
    <location>
        <begin position="21"/>
        <end position="605"/>
    </location>
</feature>
<dbReference type="AlphaFoldDB" id="A0A1H9HCV6"/>
<dbReference type="PANTHER" id="PTHR34218">
    <property type="entry name" value="PEPTIDASE S45 PENICILLIN AMIDASE"/>
    <property type="match status" value="1"/>
</dbReference>
<comment type="similarity">
    <text evidence="1">Belongs to the peptidase S45 family.</text>
</comment>
<name>A0A1H9HCV6_9PSEU</name>
<dbReference type="Gene3D" id="1.10.1400.10">
    <property type="match status" value="2"/>
</dbReference>
<dbReference type="Pfam" id="PF01804">
    <property type="entry name" value="Penicil_amidase"/>
    <property type="match status" value="1"/>
</dbReference>
<evidence type="ECO:0000313" key="6">
    <source>
        <dbReference type="EMBL" id="SEQ60153.1"/>
    </source>
</evidence>
<protein>
    <submittedName>
        <fullName evidence="6">Acyl-homoserine-lactone acylase</fullName>
    </submittedName>
</protein>
<dbReference type="InterPro" id="IPR023343">
    <property type="entry name" value="Penicillin_amidase_dom1"/>
</dbReference>
<keyword evidence="7" id="KW-1185">Reference proteome</keyword>
<proteinExistence type="inferred from homology"/>
<sequence>MWKTVIASLLLVTSAPVASAAGPEQVPHVVAAHYRGLGDGIGFGQARAHLCDLARMFTGYAADPQFRDLEKRQVVERIVAQPPPIGPTRQVRDLFTGYVQGYNRYAARHPECGRKLTEAELYRFNHVAFNEGIFRAARGIWPEAGGEVKERGSNTIAVGSRGSSGGRGVLLGNPHVPWRGEVSFWHARLTIPGKVDVDGVTVLGMPVVFNGYNREVAWSATISTASSYSLTKLDLVDRHTYLVDGRPEKMIDRGTHWDTRYGPVTRSIRTNPHLTGHEITPLPWTDTEAYAVTDGAADRLPALNSVAGFLEARSTKDLKASLDRYGGTVRTNIVAADKAGDTLYAGIQVVPDVAPDCVVDQEFLERTSVAIVDGTRSACKPGLLPVDKMPWILSDTYATNSNSSHAFARADKPLTGFPPVFGDEDIANMRTRFGLEEIPRHWGRYDAETMKRLVFENRNTAAELYLDQMPCTRAECEVLRKWDRRNEIGSVGALLFDRWFAAGGTEKAFDEVVAELGPKIHQPLGDNQYVVRDGRKIPLHGGPGWSGVYNLINMDWQDQEVSDGSSFVFAVEYTDRACPTAYTLMAPARPDLYSAKKWQKGALCR</sequence>
<evidence type="ECO:0000256" key="3">
    <source>
        <dbReference type="ARBA" id="ARBA00022801"/>
    </source>
</evidence>
<keyword evidence="2 5" id="KW-0732">Signal</keyword>
<dbReference type="InterPro" id="IPR043147">
    <property type="entry name" value="Penicillin_amidase_A-knob"/>
</dbReference>
<dbReference type="Gene3D" id="3.60.20.10">
    <property type="entry name" value="Glutamine Phosphoribosylpyrophosphate, subunit 1, domain 1"/>
    <property type="match status" value="1"/>
</dbReference>
<accession>A0A1H9HCV6</accession>
<dbReference type="STRING" id="65499.SAMN04488000_103490"/>
<keyword evidence="4" id="KW-0865">Zymogen</keyword>
<dbReference type="GO" id="GO:0017000">
    <property type="term" value="P:antibiotic biosynthetic process"/>
    <property type="evidence" value="ECO:0007669"/>
    <property type="project" value="InterPro"/>
</dbReference>
<feature type="signal peptide" evidence="5">
    <location>
        <begin position="1"/>
        <end position="20"/>
    </location>
</feature>
<evidence type="ECO:0000256" key="2">
    <source>
        <dbReference type="ARBA" id="ARBA00022729"/>
    </source>
</evidence>
<dbReference type="InterPro" id="IPR043146">
    <property type="entry name" value="Penicillin_amidase_N_B-knob"/>
</dbReference>
<keyword evidence="3" id="KW-0378">Hydrolase</keyword>
<dbReference type="Proteomes" id="UP000199503">
    <property type="component" value="Unassembled WGS sequence"/>
</dbReference>
<dbReference type="InterPro" id="IPR029055">
    <property type="entry name" value="Ntn_hydrolases_N"/>
</dbReference>
<organism evidence="6 7">
    <name type="scientific">Lentzea albida</name>
    <dbReference type="NCBI Taxonomy" id="65499"/>
    <lineage>
        <taxon>Bacteria</taxon>
        <taxon>Bacillati</taxon>
        <taxon>Actinomycetota</taxon>
        <taxon>Actinomycetes</taxon>
        <taxon>Pseudonocardiales</taxon>
        <taxon>Pseudonocardiaceae</taxon>
        <taxon>Lentzea</taxon>
    </lineage>
</organism>
<dbReference type="InterPro" id="IPR002692">
    <property type="entry name" value="S45"/>
</dbReference>
<evidence type="ECO:0000256" key="1">
    <source>
        <dbReference type="ARBA" id="ARBA00006586"/>
    </source>
</evidence>
<evidence type="ECO:0000313" key="7">
    <source>
        <dbReference type="Proteomes" id="UP000199503"/>
    </source>
</evidence>
<dbReference type="RefSeq" id="WP_089913933.1">
    <property type="nucleotide sequence ID" value="NZ_FOFV01000003.1"/>
</dbReference>
<dbReference type="Gene3D" id="1.10.439.10">
    <property type="entry name" value="Penicillin Amidohydrolase, domain 1"/>
    <property type="match status" value="1"/>
</dbReference>
<dbReference type="PANTHER" id="PTHR34218:SF3">
    <property type="entry name" value="ACYL-HOMOSERINE LACTONE ACYLASE PVDQ"/>
    <property type="match status" value="1"/>
</dbReference>
<evidence type="ECO:0000256" key="4">
    <source>
        <dbReference type="ARBA" id="ARBA00023145"/>
    </source>
</evidence>
<dbReference type="GO" id="GO:0016811">
    <property type="term" value="F:hydrolase activity, acting on carbon-nitrogen (but not peptide) bonds, in linear amides"/>
    <property type="evidence" value="ECO:0007669"/>
    <property type="project" value="InterPro"/>
</dbReference>
<dbReference type="EMBL" id="FOFV01000003">
    <property type="protein sequence ID" value="SEQ60153.1"/>
    <property type="molecule type" value="Genomic_DNA"/>
</dbReference>
<dbReference type="OrthoDB" id="3647874at2"/>
<evidence type="ECO:0000256" key="5">
    <source>
        <dbReference type="SAM" id="SignalP"/>
    </source>
</evidence>